<dbReference type="Proteomes" id="UP000295292">
    <property type="component" value="Unassembled WGS sequence"/>
</dbReference>
<dbReference type="NCBIfam" id="NF006718">
    <property type="entry name" value="PRK09256.1"/>
    <property type="match status" value="1"/>
</dbReference>
<dbReference type="SUPFAM" id="SSF75620">
    <property type="entry name" value="Release factor"/>
    <property type="match status" value="1"/>
</dbReference>
<dbReference type="GO" id="GO:0072344">
    <property type="term" value="P:rescue of stalled ribosome"/>
    <property type="evidence" value="ECO:0007669"/>
    <property type="project" value="TreeGrafter"/>
</dbReference>
<evidence type="ECO:0000256" key="1">
    <source>
        <dbReference type="ARBA" id="ARBA00010835"/>
    </source>
</evidence>
<evidence type="ECO:0000259" key="2">
    <source>
        <dbReference type="PROSITE" id="PS00745"/>
    </source>
</evidence>
<dbReference type="PANTHER" id="PTHR47814">
    <property type="entry name" value="PEPTIDYL-TRNA HYDROLASE ARFB"/>
    <property type="match status" value="1"/>
</dbReference>
<dbReference type="Gene3D" id="3.30.160.20">
    <property type="match status" value="1"/>
</dbReference>
<dbReference type="Pfam" id="PF00472">
    <property type="entry name" value="RF-1"/>
    <property type="match status" value="1"/>
</dbReference>
<dbReference type="GO" id="GO:0043022">
    <property type="term" value="F:ribosome binding"/>
    <property type="evidence" value="ECO:0007669"/>
    <property type="project" value="TreeGrafter"/>
</dbReference>
<accession>A0A4V3DDH0</accession>
<dbReference type="GO" id="GO:0003747">
    <property type="term" value="F:translation release factor activity"/>
    <property type="evidence" value="ECO:0007669"/>
    <property type="project" value="InterPro"/>
</dbReference>
<dbReference type="PANTHER" id="PTHR47814:SF1">
    <property type="entry name" value="PEPTIDYL-TRNA HYDROLASE ARFB"/>
    <property type="match status" value="1"/>
</dbReference>
<keyword evidence="4" id="KW-1185">Reference proteome</keyword>
<protein>
    <submittedName>
        <fullName evidence="3">Ribosome-associated protein</fullName>
    </submittedName>
</protein>
<gene>
    <name evidence="3" type="ORF">CLV99_3127</name>
</gene>
<dbReference type="PROSITE" id="PS00745">
    <property type="entry name" value="RF_PROK_I"/>
    <property type="match status" value="1"/>
</dbReference>
<dbReference type="RefSeq" id="WP_133585346.1">
    <property type="nucleotide sequence ID" value="NZ_SNYV01000015.1"/>
</dbReference>
<sequence length="135" mass="15478">MYIKSEDLRKEVTFKTSRSGGAGGQNVNKVETKVTLLWDVANSLLLSPIQKDIIQFKLAHRIHSEGLVQLEVSESRSQLANKDIAIERLHNLLIKALTPTKKRIPTKVPRSKVLARLDRKNKLSEKKSNRRWRLD</sequence>
<name>A0A4V3DDH0_9SPHI</name>
<comment type="similarity">
    <text evidence="1">Belongs to the prokaryotic/mitochondrial release factor family.</text>
</comment>
<evidence type="ECO:0000313" key="4">
    <source>
        <dbReference type="Proteomes" id="UP000295292"/>
    </source>
</evidence>
<reference evidence="3 4" key="1">
    <citation type="submission" date="2019-03" db="EMBL/GenBank/DDBJ databases">
        <title>Genomic Encyclopedia of Archaeal and Bacterial Type Strains, Phase II (KMG-II): from individual species to whole genera.</title>
        <authorList>
            <person name="Goeker M."/>
        </authorList>
    </citation>
    <scope>NUCLEOTIDE SEQUENCE [LARGE SCALE GENOMIC DNA]</scope>
    <source>
        <strain evidence="3 4">DSM 28353</strain>
    </source>
</reference>
<comment type="caution">
    <text evidence="3">The sequence shown here is derived from an EMBL/GenBank/DDBJ whole genome shotgun (WGS) entry which is preliminary data.</text>
</comment>
<proteinExistence type="inferred from homology"/>
<dbReference type="InterPro" id="IPR000352">
    <property type="entry name" value="Pep_chain_release_fac_I"/>
</dbReference>
<dbReference type="EMBL" id="SNYV01000015">
    <property type="protein sequence ID" value="TDQ76534.1"/>
    <property type="molecule type" value="Genomic_DNA"/>
</dbReference>
<dbReference type="GO" id="GO:0004045">
    <property type="term" value="F:peptidyl-tRNA hydrolase activity"/>
    <property type="evidence" value="ECO:0007669"/>
    <property type="project" value="TreeGrafter"/>
</dbReference>
<organism evidence="3 4">
    <name type="scientific">Sphingobacterium yanglingense</name>
    <dbReference type="NCBI Taxonomy" id="1437280"/>
    <lineage>
        <taxon>Bacteria</taxon>
        <taxon>Pseudomonadati</taxon>
        <taxon>Bacteroidota</taxon>
        <taxon>Sphingobacteriia</taxon>
        <taxon>Sphingobacteriales</taxon>
        <taxon>Sphingobacteriaceae</taxon>
        <taxon>Sphingobacterium</taxon>
    </lineage>
</organism>
<evidence type="ECO:0000313" key="3">
    <source>
        <dbReference type="EMBL" id="TDQ76534.1"/>
    </source>
</evidence>
<dbReference type="AlphaFoldDB" id="A0A4V3DDH0"/>
<dbReference type="OrthoDB" id="9815709at2"/>
<feature type="domain" description="Prokaryotic-type class I peptide chain release factors" evidence="2">
    <location>
        <begin position="18"/>
        <end position="34"/>
    </location>
</feature>
<dbReference type="InterPro" id="IPR045853">
    <property type="entry name" value="Pep_chain_release_fac_I_sf"/>
</dbReference>